<proteinExistence type="predicted"/>
<dbReference type="Proteomes" id="UP000184383">
    <property type="component" value="Unassembled WGS sequence"/>
</dbReference>
<keyword evidence="3" id="KW-1185">Reference proteome</keyword>
<evidence type="ECO:0000313" key="3">
    <source>
        <dbReference type="Proteomes" id="UP000184383"/>
    </source>
</evidence>
<gene>
    <name evidence="2" type="ORF">ASPWEDRAFT_173955</name>
</gene>
<sequence>MASTFFVPDCPEACRELIKKFAPKTALHKLEKMFSGSKVSHEQFSLLRVYFPQILEPLEFLTFKDKYGLASVWGDAQAILKQSDSFNAMLRCIRSEHPNFDCIPRSGPDCPGEFIPFLTFLGEISRSDARPVDQIPDTNARDLPRGNRSTRATAINVWEDSDNEEHADEPTVHVPKKRKLPTAPRTKKKSDKKLFSDAEYEITVNAASGILLRMVGDLIPNTRSHWVLDHVTLRASFSNASYTAVTDGALWTKMKRVIQSIVEVKRASRWNILNDVRMQEGGEGASWIFCADETGLPALNGHRLLVSMDRDQMFLTFLMPGQGYKEFLKTGVDGPTAFLEMRTYGPFDLCDAEEMEAVSIALVACSILACQAAEAARLLEANLHSDA</sequence>
<dbReference type="RefSeq" id="XP_040688216.1">
    <property type="nucleotide sequence ID" value="XM_040831155.1"/>
</dbReference>
<dbReference type="EMBL" id="KV878213">
    <property type="protein sequence ID" value="OJJ34540.1"/>
    <property type="molecule type" value="Genomic_DNA"/>
</dbReference>
<dbReference type="GeneID" id="63747003"/>
<protein>
    <submittedName>
        <fullName evidence="2">Uncharacterized protein</fullName>
    </submittedName>
</protein>
<feature type="compositionally biased region" description="Basic residues" evidence="1">
    <location>
        <begin position="174"/>
        <end position="190"/>
    </location>
</feature>
<dbReference type="VEuPathDB" id="FungiDB:ASPWEDRAFT_173955"/>
<accession>A0A1L9RHY0</accession>
<reference evidence="3" key="1">
    <citation type="journal article" date="2017" name="Genome Biol.">
        <title>Comparative genomics reveals high biological diversity and specific adaptations in the industrially and medically important fungal genus Aspergillus.</title>
        <authorList>
            <person name="de Vries R.P."/>
            <person name="Riley R."/>
            <person name="Wiebenga A."/>
            <person name="Aguilar-Osorio G."/>
            <person name="Amillis S."/>
            <person name="Uchima C.A."/>
            <person name="Anderluh G."/>
            <person name="Asadollahi M."/>
            <person name="Askin M."/>
            <person name="Barry K."/>
            <person name="Battaglia E."/>
            <person name="Bayram O."/>
            <person name="Benocci T."/>
            <person name="Braus-Stromeyer S.A."/>
            <person name="Caldana C."/>
            <person name="Canovas D."/>
            <person name="Cerqueira G.C."/>
            <person name="Chen F."/>
            <person name="Chen W."/>
            <person name="Choi C."/>
            <person name="Clum A."/>
            <person name="Dos Santos R.A."/>
            <person name="Damasio A.R."/>
            <person name="Diallinas G."/>
            <person name="Emri T."/>
            <person name="Fekete E."/>
            <person name="Flipphi M."/>
            <person name="Freyberg S."/>
            <person name="Gallo A."/>
            <person name="Gournas C."/>
            <person name="Habgood R."/>
            <person name="Hainaut M."/>
            <person name="Harispe M.L."/>
            <person name="Henrissat B."/>
            <person name="Hilden K.S."/>
            <person name="Hope R."/>
            <person name="Hossain A."/>
            <person name="Karabika E."/>
            <person name="Karaffa L."/>
            <person name="Karanyi Z."/>
            <person name="Krasevec N."/>
            <person name="Kuo A."/>
            <person name="Kusch H."/>
            <person name="LaButti K."/>
            <person name="Lagendijk E.L."/>
            <person name="Lapidus A."/>
            <person name="Levasseur A."/>
            <person name="Lindquist E."/>
            <person name="Lipzen A."/>
            <person name="Logrieco A.F."/>
            <person name="MacCabe A."/>
            <person name="Maekelae M.R."/>
            <person name="Malavazi I."/>
            <person name="Melin P."/>
            <person name="Meyer V."/>
            <person name="Mielnichuk N."/>
            <person name="Miskei M."/>
            <person name="Molnar A.P."/>
            <person name="Mule G."/>
            <person name="Ngan C.Y."/>
            <person name="Orejas M."/>
            <person name="Orosz E."/>
            <person name="Ouedraogo J.P."/>
            <person name="Overkamp K.M."/>
            <person name="Park H.-S."/>
            <person name="Perrone G."/>
            <person name="Piumi F."/>
            <person name="Punt P.J."/>
            <person name="Ram A.F."/>
            <person name="Ramon A."/>
            <person name="Rauscher S."/>
            <person name="Record E."/>
            <person name="Riano-Pachon D.M."/>
            <person name="Robert V."/>
            <person name="Roehrig J."/>
            <person name="Ruller R."/>
            <person name="Salamov A."/>
            <person name="Salih N.S."/>
            <person name="Samson R.A."/>
            <person name="Sandor E."/>
            <person name="Sanguinetti M."/>
            <person name="Schuetze T."/>
            <person name="Sepcic K."/>
            <person name="Shelest E."/>
            <person name="Sherlock G."/>
            <person name="Sophianopoulou V."/>
            <person name="Squina F.M."/>
            <person name="Sun H."/>
            <person name="Susca A."/>
            <person name="Todd R.B."/>
            <person name="Tsang A."/>
            <person name="Unkles S.E."/>
            <person name="van de Wiele N."/>
            <person name="van Rossen-Uffink D."/>
            <person name="Oliveira J.V."/>
            <person name="Vesth T.C."/>
            <person name="Visser J."/>
            <person name="Yu J.-H."/>
            <person name="Zhou M."/>
            <person name="Andersen M.R."/>
            <person name="Archer D.B."/>
            <person name="Baker S.E."/>
            <person name="Benoit I."/>
            <person name="Brakhage A.A."/>
            <person name="Braus G.H."/>
            <person name="Fischer R."/>
            <person name="Frisvad J.C."/>
            <person name="Goldman G.H."/>
            <person name="Houbraken J."/>
            <person name="Oakley B."/>
            <person name="Pocsi I."/>
            <person name="Scazzocchio C."/>
            <person name="Seiboth B."/>
            <person name="vanKuyk P.A."/>
            <person name="Wortman J."/>
            <person name="Dyer P.S."/>
            <person name="Grigoriev I.V."/>
        </authorList>
    </citation>
    <scope>NUCLEOTIDE SEQUENCE [LARGE SCALE GENOMIC DNA]</scope>
    <source>
        <strain evidence="3">DTO 134E9</strain>
    </source>
</reference>
<feature type="region of interest" description="Disordered" evidence="1">
    <location>
        <begin position="160"/>
        <end position="190"/>
    </location>
</feature>
<name>A0A1L9RHY0_ASPWE</name>
<evidence type="ECO:0000313" key="2">
    <source>
        <dbReference type="EMBL" id="OJJ34540.1"/>
    </source>
</evidence>
<organism evidence="2 3">
    <name type="scientific">Aspergillus wentii DTO 134E9</name>
    <dbReference type="NCBI Taxonomy" id="1073089"/>
    <lineage>
        <taxon>Eukaryota</taxon>
        <taxon>Fungi</taxon>
        <taxon>Dikarya</taxon>
        <taxon>Ascomycota</taxon>
        <taxon>Pezizomycotina</taxon>
        <taxon>Eurotiomycetes</taxon>
        <taxon>Eurotiomycetidae</taxon>
        <taxon>Eurotiales</taxon>
        <taxon>Aspergillaceae</taxon>
        <taxon>Aspergillus</taxon>
        <taxon>Aspergillus subgen. Cremei</taxon>
    </lineage>
</organism>
<dbReference type="OrthoDB" id="4492388at2759"/>
<evidence type="ECO:0000256" key="1">
    <source>
        <dbReference type="SAM" id="MobiDB-lite"/>
    </source>
</evidence>
<dbReference type="AlphaFoldDB" id="A0A1L9RHY0"/>